<dbReference type="PANTHER" id="PTHR21568:SF0">
    <property type="entry name" value="TRNA PSEUDOURIDINE SYNTHASE PUS10"/>
    <property type="match status" value="1"/>
</dbReference>
<dbReference type="NCBIfam" id="TIGR01213">
    <property type="entry name" value="pseudo_Pus10arc"/>
    <property type="match status" value="1"/>
</dbReference>
<dbReference type="InterPro" id="IPR039894">
    <property type="entry name" value="Pus10-like"/>
</dbReference>
<dbReference type="EMBL" id="AUZX01012645">
    <property type="protein sequence ID" value="EQD38537.1"/>
    <property type="molecule type" value="Genomic_DNA"/>
</dbReference>
<reference evidence="6" key="1">
    <citation type="submission" date="2013-08" db="EMBL/GenBank/DDBJ databases">
        <authorList>
            <person name="Mendez C."/>
            <person name="Richter M."/>
            <person name="Ferrer M."/>
            <person name="Sanchez J."/>
        </authorList>
    </citation>
    <scope>NUCLEOTIDE SEQUENCE</scope>
</reference>
<feature type="domain" description="Pus10-like C-terminal" evidence="5">
    <location>
        <begin position="39"/>
        <end position="276"/>
    </location>
</feature>
<dbReference type="InterPro" id="IPR020103">
    <property type="entry name" value="PsdUridine_synth_cat_dom_sf"/>
</dbReference>
<keyword evidence="3" id="KW-0819">tRNA processing</keyword>
<dbReference type="GO" id="GO:0031119">
    <property type="term" value="P:tRNA pseudouridine synthesis"/>
    <property type="evidence" value="ECO:0007669"/>
    <property type="project" value="TreeGrafter"/>
</dbReference>
<comment type="similarity">
    <text evidence="1">Belongs to the pseudouridine synthase Pus10 family.</text>
</comment>
<evidence type="ECO:0000256" key="4">
    <source>
        <dbReference type="ARBA" id="ARBA00023235"/>
    </source>
</evidence>
<dbReference type="FunFam" id="3.30.70.2510:FF:000001">
    <property type="entry name" value="tRNA pseudouridine synthase Pus10"/>
    <property type="match status" value="1"/>
</dbReference>
<dbReference type="SUPFAM" id="SSF55120">
    <property type="entry name" value="Pseudouridine synthase"/>
    <property type="match status" value="1"/>
</dbReference>
<gene>
    <name evidence="6" type="ORF">B1A_17203</name>
</gene>
<reference evidence="6" key="2">
    <citation type="journal article" date="2014" name="ISME J.">
        <title>Microbial stratification in low pH oxic and suboxic macroscopic growths along an acid mine drainage.</title>
        <authorList>
            <person name="Mendez-Garcia C."/>
            <person name="Mesa V."/>
            <person name="Sprenger R.R."/>
            <person name="Richter M."/>
            <person name="Diez M.S."/>
            <person name="Solano J."/>
            <person name="Bargiela R."/>
            <person name="Golyshina O.V."/>
            <person name="Manteca A."/>
            <person name="Ramos J.L."/>
            <person name="Gallego J.R."/>
            <person name="Llorente I."/>
            <person name="Martins Dos Santos V.A."/>
            <person name="Jensen O.N."/>
            <person name="Pelaez A.I."/>
            <person name="Sanchez J."/>
            <person name="Ferrer M."/>
        </authorList>
    </citation>
    <scope>NUCLEOTIDE SEQUENCE</scope>
</reference>
<dbReference type="InterPro" id="IPR048741">
    <property type="entry name" value="Pus10-like_C"/>
</dbReference>
<keyword evidence="4" id="KW-0413">Isomerase</keyword>
<accession>T0Z2S7</accession>
<organism evidence="6">
    <name type="scientific">mine drainage metagenome</name>
    <dbReference type="NCBI Taxonomy" id="410659"/>
    <lineage>
        <taxon>unclassified sequences</taxon>
        <taxon>metagenomes</taxon>
        <taxon>ecological metagenomes</taxon>
    </lineage>
</organism>
<dbReference type="EC" id="5.4.99.25" evidence="2"/>
<name>T0Z2S7_9ZZZZ</name>
<proteinExistence type="inferred from homology"/>
<dbReference type="Pfam" id="PF21238">
    <property type="entry name" value="Pus10_C"/>
    <property type="match status" value="1"/>
</dbReference>
<evidence type="ECO:0000313" key="6">
    <source>
        <dbReference type="EMBL" id="EQD38537.1"/>
    </source>
</evidence>
<dbReference type="GO" id="GO:0160148">
    <property type="term" value="F:tRNA pseudouridine(55) synthase activity"/>
    <property type="evidence" value="ECO:0007669"/>
    <property type="project" value="UniProtKB-EC"/>
</dbReference>
<dbReference type="PANTHER" id="PTHR21568">
    <property type="entry name" value="TRNA PSEUDOURIDINE SYNTHASE PUS10"/>
    <property type="match status" value="1"/>
</dbReference>
<protein>
    <recommendedName>
        <fullName evidence="2">tRNA pseudouridine(55) synthase</fullName>
        <ecNumber evidence="2">5.4.99.25</ecNumber>
    </recommendedName>
</protein>
<dbReference type="GO" id="GO:0003723">
    <property type="term" value="F:RNA binding"/>
    <property type="evidence" value="ECO:0007669"/>
    <property type="project" value="InterPro"/>
</dbReference>
<dbReference type="Gene3D" id="3.30.70.3190">
    <property type="match status" value="1"/>
</dbReference>
<evidence type="ECO:0000256" key="2">
    <source>
        <dbReference type="ARBA" id="ARBA00012787"/>
    </source>
</evidence>
<evidence type="ECO:0000256" key="1">
    <source>
        <dbReference type="ARBA" id="ARBA00009652"/>
    </source>
</evidence>
<evidence type="ECO:0000259" key="5">
    <source>
        <dbReference type="Pfam" id="PF21238"/>
    </source>
</evidence>
<sequence length="283" mass="31021">MGEADRSPDRGVGGPQAPEIVFLADVSAGLVEITQMPLYLKGRYLKFDRSLPQTRWPCRRCQGRGCADCGGTGKTYPTSVEELLGAPALARSGAAATKFHGMGREDIDARMLGRGRPFVLELVRPARRSFDLEELAREIDRTVDGRVRVVDLAWADAAEVVRVKEAAPEKSYRVGIRCDAPEAKVKEALSLHAGQEIAQRTPTRVAHRRSDRVRPRRIVSAELVAATDGIYTIDLRTESGTYVKEWVEGDGGRTQPNLSQTLGVPCRVEFLDVLEIHDGESGG</sequence>
<dbReference type="Gene3D" id="3.30.70.2510">
    <property type="match status" value="1"/>
</dbReference>
<evidence type="ECO:0000256" key="3">
    <source>
        <dbReference type="ARBA" id="ARBA00022694"/>
    </source>
</evidence>
<comment type="caution">
    <text evidence="6">The sequence shown here is derived from an EMBL/GenBank/DDBJ whole genome shotgun (WGS) entry which is preliminary data.</text>
</comment>
<dbReference type="AlphaFoldDB" id="T0Z2S7"/>